<keyword evidence="12 17" id="KW-0472">Membrane</keyword>
<keyword evidence="16" id="KW-0460">Magnesium</keyword>
<protein>
    <recommendedName>
        <fullName evidence="13 14">Ferrous iron transport protein B</fullName>
    </recommendedName>
</protein>
<dbReference type="CDD" id="cd01879">
    <property type="entry name" value="FeoB"/>
    <property type="match status" value="1"/>
</dbReference>
<dbReference type="InterPro" id="IPR030389">
    <property type="entry name" value="G_FEOB_dom"/>
</dbReference>
<feature type="transmembrane region" description="Helical" evidence="17">
    <location>
        <begin position="642"/>
        <end position="662"/>
    </location>
</feature>
<evidence type="ECO:0000256" key="4">
    <source>
        <dbReference type="ARBA" id="ARBA00022475"/>
    </source>
</evidence>
<sequence length="671" mass="74117">MRTYALAGNPNTGKTSLFNTLTRSYEYVGNWSGVTVEKKVGTLLNKIDRLVDLPGIYSLNPLSRDEGVAANFLLTESPDAVLNVIDSSQIERNLYLTLQLLEYRKPLVIGLNMIDVAKSRGIRIHTDKLSQILQVPVIPIVARTGKGTDAILEQLTGMPTSIETPFQLDYGPIVEQAVVACASYLDNLQLELPDTRWLSLQLFENNTAVKESLARMMPMEPLEQLYRQTEDAIVQSGAGLHLPQYLRSVRVAYIQQLCEQCVDRGKQKEHSLTERIDALVTHKILGLPIFLLFMFLLFKLTFDWFGQPVSDMLDAFFSGPLSDGVNQALTALGASPFTHALIVDGIIAGVGGVLVFVPQIFMLFLMISFIEDSGYMARVTLVMDKIMEMVGLNGKAFIPFIIGFGCNVPAIMSARAIEQPKERLVTTLLTPLMSCSARLPVYSLFVGVFFVSHKAIVVFSLYLLGIVLALLLAKLFTSIFYTSEKSMFVIEIPPYRLPQVRSLIRNTWEKGKGFIRKAGTFILGGSVLIWFLSYAGPSGFGVEMDHSFLAKIGGLFAPILAPIGFGTWQAGASLLTGFMAKEVVVSTMNIIYHAPDMAGLESQIQMAFTPLQAYSFMAFILLYVPCLATVGVIKKETTSTRWTLFSIGYALVLAYIVALIIYQGGQWLGFS</sequence>
<feature type="transmembrane region" description="Helical" evidence="17">
    <location>
        <begin position="424"/>
        <end position="450"/>
    </location>
</feature>
<dbReference type="NCBIfam" id="TIGR00437">
    <property type="entry name" value="feoB"/>
    <property type="match status" value="1"/>
</dbReference>
<reference evidence="19 20" key="1">
    <citation type="submission" date="2017-01" db="EMBL/GenBank/DDBJ databases">
        <title>Genome analysis of Paenibacillus selenitrireducens ES3-24.</title>
        <authorList>
            <person name="Xu D."/>
            <person name="Yao R."/>
            <person name="Zheng S."/>
        </authorList>
    </citation>
    <scope>NUCLEOTIDE SEQUENCE [LARGE SCALE GENOMIC DNA]</scope>
    <source>
        <strain evidence="19 20">ES3-24</strain>
    </source>
</reference>
<name>A0A1T2XA82_9BACL</name>
<feature type="transmembrane region" description="Helical" evidence="17">
    <location>
        <begin position="456"/>
        <end position="477"/>
    </location>
</feature>
<evidence type="ECO:0000256" key="5">
    <source>
        <dbReference type="ARBA" id="ARBA00022496"/>
    </source>
</evidence>
<dbReference type="Gene3D" id="3.40.50.300">
    <property type="entry name" value="P-loop containing nucleotide triphosphate hydrolases"/>
    <property type="match status" value="1"/>
</dbReference>
<dbReference type="PANTHER" id="PTHR43185">
    <property type="entry name" value="FERROUS IRON TRANSPORT PROTEIN B"/>
    <property type="match status" value="1"/>
</dbReference>
<evidence type="ECO:0000256" key="1">
    <source>
        <dbReference type="ARBA" id="ARBA00003926"/>
    </source>
</evidence>
<dbReference type="GO" id="GO:0046872">
    <property type="term" value="F:metal ion binding"/>
    <property type="evidence" value="ECO:0007669"/>
    <property type="project" value="UniProtKB-KW"/>
</dbReference>
<dbReference type="Pfam" id="PF02421">
    <property type="entry name" value="FeoB_N"/>
    <property type="match status" value="1"/>
</dbReference>
<feature type="transmembrane region" description="Helical" evidence="17">
    <location>
        <begin position="518"/>
        <end position="536"/>
    </location>
</feature>
<evidence type="ECO:0000256" key="16">
    <source>
        <dbReference type="PIRSR" id="PIRSR603373-2"/>
    </source>
</evidence>
<evidence type="ECO:0000313" key="20">
    <source>
        <dbReference type="Proteomes" id="UP000190188"/>
    </source>
</evidence>
<comment type="similarity">
    <text evidence="17">Belongs to the TRAFAC class TrmE-Era-EngA-EngB-Septin-like GTPase superfamily. FeoB GTPase (TC 9.A.8) family.</text>
</comment>
<dbReference type="GO" id="GO:0005886">
    <property type="term" value="C:plasma membrane"/>
    <property type="evidence" value="ECO:0007669"/>
    <property type="project" value="UniProtKB-SubCell"/>
</dbReference>
<feature type="transmembrane region" description="Helical" evidence="17">
    <location>
        <begin position="612"/>
        <end position="633"/>
    </location>
</feature>
<feature type="binding site" evidence="16">
    <location>
        <position position="22"/>
    </location>
    <ligand>
        <name>Mg(2+)</name>
        <dbReference type="ChEBI" id="CHEBI:18420"/>
        <label>1</label>
    </ligand>
</feature>
<keyword evidence="11 15" id="KW-0342">GTP-binding</keyword>
<feature type="transmembrane region" description="Helical" evidence="17">
    <location>
        <begin position="390"/>
        <end position="412"/>
    </location>
</feature>
<keyword evidence="3 17" id="KW-0813">Transport</keyword>
<dbReference type="InterPro" id="IPR003373">
    <property type="entry name" value="Fe2_transport_prot-B"/>
</dbReference>
<feature type="transmembrane region" description="Helical" evidence="17">
    <location>
        <begin position="346"/>
        <end position="370"/>
    </location>
</feature>
<comment type="function">
    <text evidence="1 17">Probable transporter of a GTP-driven Fe(2+) uptake system.</text>
</comment>
<keyword evidence="9 17" id="KW-0408">Iron</keyword>
<dbReference type="PROSITE" id="PS51711">
    <property type="entry name" value="G_FEOB"/>
    <property type="match status" value="1"/>
</dbReference>
<evidence type="ECO:0000256" key="17">
    <source>
        <dbReference type="RuleBase" id="RU362098"/>
    </source>
</evidence>
<dbReference type="OrthoDB" id="9809127at2"/>
<feature type="binding site" evidence="15">
    <location>
        <begin position="8"/>
        <end position="15"/>
    </location>
    <ligand>
        <name>GTP</name>
        <dbReference type="ChEBI" id="CHEBI:37565"/>
        <label>1</label>
    </ligand>
</feature>
<keyword evidence="4" id="KW-1003">Cell membrane</keyword>
<dbReference type="Proteomes" id="UP000190188">
    <property type="component" value="Unassembled WGS sequence"/>
</dbReference>
<comment type="subcellular location">
    <subcellularLocation>
        <location evidence="2 17">Cell membrane</location>
        <topology evidence="2 17">Multi-pass membrane protein</topology>
    </subcellularLocation>
</comment>
<feature type="binding site" evidence="16">
    <location>
        <position position="20"/>
    </location>
    <ligand>
        <name>Mg(2+)</name>
        <dbReference type="ChEBI" id="CHEBI:18420"/>
        <label>2</label>
    </ligand>
</feature>
<evidence type="ECO:0000256" key="13">
    <source>
        <dbReference type="ARBA" id="ARBA00031200"/>
    </source>
</evidence>
<feature type="binding site" evidence="16">
    <location>
        <position position="19"/>
    </location>
    <ligand>
        <name>Mg(2+)</name>
        <dbReference type="ChEBI" id="CHEBI:18420"/>
        <label>2</label>
    </ligand>
</feature>
<organism evidence="19 20">
    <name type="scientific">Paenibacillus selenitireducens</name>
    <dbReference type="NCBI Taxonomy" id="1324314"/>
    <lineage>
        <taxon>Bacteria</taxon>
        <taxon>Bacillati</taxon>
        <taxon>Bacillota</taxon>
        <taxon>Bacilli</taxon>
        <taxon>Bacillales</taxon>
        <taxon>Paenibacillaceae</taxon>
        <taxon>Paenibacillus</taxon>
    </lineage>
</organism>
<evidence type="ECO:0000256" key="9">
    <source>
        <dbReference type="ARBA" id="ARBA00023004"/>
    </source>
</evidence>
<accession>A0A1T2XA82</accession>
<dbReference type="InterPro" id="IPR041069">
    <property type="entry name" value="FeoB_Cyto"/>
</dbReference>
<dbReference type="STRING" id="1324314.BVG16_16780"/>
<keyword evidence="10" id="KW-0406">Ion transport</keyword>
<dbReference type="EMBL" id="MSZX01000006">
    <property type="protein sequence ID" value="OPA76814.1"/>
    <property type="molecule type" value="Genomic_DNA"/>
</dbReference>
<dbReference type="GO" id="GO:0015093">
    <property type="term" value="F:ferrous iron transmembrane transporter activity"/>
    <property type="evidence" value="ECO:0007669"/>
    <property type="project" value="UniProtKB-UniRule"/>
</dbReference>
<evidence type="ECO:0000256" key="14">
    <source>
        <dbReference type="NCBIfam" id="TIGR00437"/>
    </source>
</evidence>
<keyword evidence="8 17" id="KW-1133">Transmembrane helix</keyword>
<feature type="transmembrane region" description="Helical" evidence="17">
    <location>
        <begin position="548"/>
        <end position="565"/>
    </location>
</feature>
<evidence type="ECO:0000313" key="19">
    <source>
        <dbReference type="EMBL" id="OPA76814.1"/>
    </source>
</evidence>
<dbReference type="AlphaFoldDB" id="A0A1T2XA82"/>
<evidence type="ECO:0000256" key="8">
    <source>
        <dbReference type="ARBA" id="ARBA00022989"/>
    </source>
</evidence>
<dbReference type="RefSeq" id="WP_078499833.1">
    <property type="nucleotide sequence ID" value="NZ_MSZX01000006.1"/>
</dbReference>
<feature type="binding site" evidence="15">
    <location>
        <begin position="33"/>
        <end position="37"/>
    </location>
    <ligand>
        <name>GTP</name>
        <dbReference type="ChEBI" id="CHEBI:37565"/>
        <label>1</label>
    </ligand>
</feature>
<dbReference type="InterPro" id="IPR050860">
    <property type="entry name" value="FeoB_GTPase"/>
</dbReference>
<evidence type="ECO:0000256" key="10">
    <source>
        <dbReference type="ARBA" id="ARBA00023065"/>
    </source>
</evidence>
<keyword evidence="6 17" id="KW-0812">Transmembrane</keyword>
<keyword evidence="7 15" id="KW-0547">Nucleotide-binding</keyword>
<gene>
    <name evidence="19" type="ORF">BVG16_16780</name>
</gene>
<evidence type="ECO:0000256" key="7">
    <source>
        <dbReference type="ARBA" id="ARBA00022741"/>
    </source>
</evidence>
<feature type="binding site" evidence="15">
    <location>
        <begin position="52"/>
        <end position="55"/>
    </location>
    <ligand>
        <name>GTP</name>
        <dbReference type="ChEBI" id="CHEBI:37565"/>
        <label>1</label>
    </ligand>
</feature>
<evidence type="ECO:0000259" key="18">
    <source>
        <dbReference type="PROSITE" id="PS51711"/>
    </source>
</evidence>
<dbReference type="GO" id="GO:0005525">
    <property type="term" value="F:GTP binding"/>
    <property type="evidence" value="ECO:0007669"/>
    <property type="project" value="UniProtKB-KW"/>
</dbReference>
<feature type="transmembrane region" description="Helical" evidence="17">
    <location>
        <begin position="284"/>
        <end position="302"/>
    </location>
</feature>
<dbReference type="InterPro" id="IPR011640">
    <property type="entry name" value="Fe2_transport_prot_B_C"/>
</dbReference>
<keyword evidence="16" id="KW-0479">Metal-binding</keyword>
<evidence type="ECO:0000256" key="11">
    <source>
        <dbReference type="ARBA" id="ARBA00023134"/>
    </source>
</evidence>
<keyword evidence="5 17" id="KW-0410">Iron transport</keyword>
<keyword evidence="20" id="KW-1185">Reference proteome</keyword>
<proteinExistence type="inferred from homology"/>
<dbReference type="InterPro" id="IPR027417">
    <property type="entry name" value="P-loop_NTPase"/>
</dbReference>
<dbReference type="InterPro" id="IPR011642">
    <property type="entry name" value="Gate_dom"/>
</dbReference>
<feature type="domain" description="FeoB-type G" evidence="18">
    <location>
        <begin position="1"/>
        <end position="161"/>
    </location>
</feature>
<evidence type="ECO:0000256" key="3">
    <source>
        <dbReference type="ARBA" id="ARBA00022448"/>
    </source>
</evidence>
<dbReference type="SUPFAM" id="SSF52540">
    <property type="entry name" value="P-loop containing nucleoside triphosphate hydrolases"/>
    <property type="match status" value="1"/>
</dbReference>
<evidence type="ECO:0000256" key="2">
    <source>
        <dbReference type="ARBA" id="ARBA00004651"/>
    </source>
</evidence>
<dbReference type="Pfam" id="PF07670">
    <property type="entry name" value="Gate"/>
    <property type="match status" value="2"/>
</dbReference>
<dbReference type="Pfam" id="PF17910">
    <property type="entry name" value="FeoB_Cyto"/>
    <property type="match status" value="1"/>
</dbReference>
<comment type="caution">
    <text evidence="19">The sequence shown here is derived from an EMBL/GenBank/DDBJ whole genome shotgun (WGS) entry which is preliminary data.</text>
</comment>
<feature type="binding site" evidence="15">
    <location>
        <begin position="112"/>
        <end position="115"/>
    </location>
    <ligand>
        <name>GTP</name>
        <dbReference type="ChEBI" id="CHEBI:37565"/>
        <label>1</label>
    </ligand>
</feature>
<dbReference type="Gene3D" id="1.10.287.1770">
    <property type="match status" value="1"/>
</dbReference>
<dbReference type="PANTHER" id="PTHR43185:SF1">
    <property type="entry name" value="FE(2+) TRANSPORTER FEOB"/>
    <property type="match status" value="1"/>
</dbReference>
<evidence type="ECO:0000256" key="15">
    <source>
        <dbReference type="PIRSR" id="PIRSR603373-1"/>
    </source>
</evidence>
<evidence type="ECO:0000256" key="12">
    <source>
        <dbReference type="ARBA" id="ARBA00023136"/>
    </source>
</evidence>
<evidence type="ECO:0000256" key="6">
    <source>
        <dbReference type="ARBA" id="ARBA00022692"/>
    </source>
</evidence>
<dbReference type="Pfam" id="PF07664">
    <property type="entry name" value="FeoB_C"/>
    <property type="match status" value="1"/>
</dbReference>